<evidence type="ECO:0000313" key="3">
    <source>
        <dbReference type="Proteomes" id="UP000183567"/>
    </source>
</evidence>
<protein>
    <submittedName>
        <fullName evidence="2">Uncharacterized protein</fullName>
    </submittedName>
</protein>
<dbReference type="Proteomes" id="UP000183567">
    <property type="component" value="Unassembled WGS sequence"/>
</dbReference>
<evidence type="ECO:0000313" key="2">
    <source>
        <dbReference type="EMBL" id="OJA10009.1"/>
    </source>
</evidence>
<name>A0A1J8Q8M8_9AGAM</name>
<accession>A0A1J8Q8M8</accession>
<dbReference type="EMBL" id="LVVM01005661">
    <property type="protein sequence ID" value="OJA10009.1"/>
    <property type="molecule type" value="Genomic_DNA"/>
</dbReference>
<evidence type="ECO:0000256" key="1">
    <source>
        <dbReference type="SAM" id="MobiDB-lite"/>
    </source>
</evidence>
<feature type="non-terminal residue" evidence="2">
    <location>
        <position position="1"/>
    </location>
</feature>
<sequence length="252" mass="28788">TLDSRIDDANNSEIELISSHSNKRLIKGRNRAGSPDAEDFERDDDEDTPVSKKQPKKHHKKDQHVANADLVDADGFLQDIEVMDINKSSKLRREQRSRDIDALFSAPYLKDGKKYRDCHACSKSHKCAVSFVNEVTTLRRHQEAAHRGDYLKWAKNNDFISMLPKDAKQRREQAAADQQPSISGYLKPRAPNEHVMPYTDELFREAAIKWLIETDQPIDALEHPAFKNMIDIAARTTNGIKLRGLFRLLGSQ</sequence>
<feature type="compositionally biased region" description="Acidic residues" evidence="1">
    <location>
        <begin position="36"/>
        <end position="48"/>
    </location>
</feature>
<feature type="compositionally biased region" description="Basic residues" evidence="1">
    <location>
        <begin position="21"/>
        <end position="30"/>
    </location>
</feature>
<dbReference type="OrthoDB" id="3256444at2759"/>
<feature type="compositionally biased region" description="Basic residues" evidence="1">
    <location>
        <begin position="53"/>
        <end position="62"/>
    </location>
</feature>
<gene>
    <name evidence="2" type="ORF">AZE42_13011</name>
</gene>
<proteinExistence type="predicted"/>
<comment type="caution">
    <text evidence="2">The sequence shown here is derived from an EMBL/GenBank/DDBJ whole genome shotgun (WGS) entry which is preliminary data.</text>
</comment>
<feature type="non-terminal residue" evidence="2">
    <location>
        <position position="252"/>
    </location>
</feature>
<keyword evidence="3" id="KW-1185">Reference proteome</keyword>
<feature type="region of interest" description="Disordered" evidence="1">
    <location>
        <begin position="19"/>
        <end position="64"/>
    </location>
</feature>
<organism evidence="2 3">
    <name type="scientific">Rhizopogon vesiculosus</name>
    <dbReference type="NCBI Taxonomy" id="180088"/>
    <lineage>
        <taxon>Eukaryota</taxon>
        <taxon>Fungi</taxon>
        <taxon>Dikarya</taxon>
        <taxon>Basidiomycota</taxon>
        <taxon>Agaricomycotina</taxon>
        <taxon>Agaricomycetes</taxon>
        <taxon>Agaricomycetidae</taxon>
        <taxon>Boletales</taxon>
        <taxon>Suillineae</taxon>
        <taxon>Rhizopogonaceae</taxon>
        <taxon>Rhizopogon</taxon>
    </lineage>
</organism>
<dbReference type="AlphaFoldDB" id="A0A1J8Q8M8"/>
<reference evidence="2 3" key="1">
    <citation type="submission" date="2016-03" db="EMBL/GenBank/DDBJ databases">
        <title>Comparative genomics of the ectomycorrhizal sister species Rhizopogon vinicolor and Rhizopogon vesiculosus (Basidiomycota: Boletales) reveals a divergence of the mating type B locus.</title>
        <authorList>
            <person name="Mujic A.B."/>
            <person name="Kuo A."/>
            <person name="Tritt A."/>
            <person name="Lipzen A."/>
            <person name="Chen C."/>
            <person name="Johnson J."/>
            <person name="Sharma A."/>
            <person name="Barry K."/>
            <person name="Grigoriev I.V."/>
            <person name="Spatafora J.W."/>
        </authorList>
    </citation>
    <scope>NUCLEOTIDE SEQUENCE [LARGE SCALE GENOMIC DNA]</scope>
    <source>
        <strain evidence="2 3">AM-OR11-056</strain>
    </source>
</reference>